<feature type="non-terminal residue" evidence="1">
    <location>
        <position position="311"/>
    </location>
</feature>
<dbReference type="AlphaFoldDB" id="X6P709"/>
<evidence type="ECO:0000313" key="2">
    <source>
        <dbReference type="Proteomes" id="UP000023152"/>
    </source>
</evidence>
<protein>
    <recommendedName>
        <fullName evidence="3">Caspase family p20 domain-containing protein</fullName>
    </recommendedName>
</protein>
<accession>X6P709</accession>
<name>X6P709_RETFI</name>
<gene>
    <name evidence="1" type="ORF">RFI_03115</name>
</gene>
<dbReference type="Proteomes" id="UP000023152">
    <property type="component" value="Unassembled WGS sequence"/>
</dbReference>
<feature type="non-terminal residue" evidence="1">
    <location>
        <position position="1"/>
    </location>
</feature>
<proteinExistence type="predicted"/>
<evidence type="ECO:0008006" key="3">
    <source>
        <dbReference type="Google" id="ProtNLM"/>
    </source>
</evidence>
<evidence type="ECO:0000313" key="1">
    <source>
        <dbReference type="EMBL" id="ETO33981.1"/>
    </source>
</evidence>
<dbReference type="EMBL" id="ASPP01002973">
    <property type="protein sequence ID" value="ETO33981.1"/>
    <property type="molecule type" value="Genomic_DNA"/>
</dbReference>
<comment type="caution">
    <text evidence="1">The sequence shown here is derived from an EMBL/GenBank/DDBJ whole genome shotgun (WGS) entry which is preliminary data.</text>
</comment>
<sequence length="311" mass="36963">KCYENAFGVFNTRFGEQHQKTVRVRLILEHINEKDKSVQWWEEKDENNKDEIIGKFKRLTRNGFREWLLDQKEWKDDVKSEDIPAIRATIESDIEYDAVMMFCFLILFFLFKNQTKQCESGGFDIFFFLFCCQFQQAYIIVDKTKKLIKMKDLTLEELTRQSFSCINSQFSKKMQQENWAFDLVDMSDNIINSDKAVRQSFMTEKPSFKILWKLIVNGKHKIIKNALVVMIAISEYIDDTKWPNIPNLKKKNARNYQQIFREELNYQFMSNKHPKMQKRSVQSFLAKFAANHEYDGLIIIICGHGENGNML</sequence>
<dbReference type="Gene3D" id="3.40.50.1460">
    <property type="match status" value="1"/>
</dbReference>
<organism evidence="1 2">
    <name type="scientific">Reticulomyxa filosa</name>
    <dbReference type="NCBI Taxonomy" id="46433"/>
    <lineage>
        <taxon>Eukaryota</taxon>
        <taxon>Sar</taxon>
        <taxon>Rhizaria</taxon>
        <taxon>Retaria</taxon>
        <taxon>Foraminifera</taxon>
        <taxon>Monothalamids</taxon>
        <taxon>Reticulomyxidae</taxon>
        <taxon>Reticulomyxa</taxon>
    </lineage>
</organism>
<keyword evidence="2" id="KW-1185">Reference proteome</keyword>
<reference evidence="1 2" key="1">
    <citation type="journal article" date="2013" name="Curr. Biol.">
        <title>The Genome of the Foraminiferan Reticulomyxa filosa.</title>
        <authorList>
            <person name="Glockner G."/>
            <person name="Hulsmann N."/>
            <person name="Schleicher M."/>
            <person name="Noegel A.A."/>
            <person name="Eichinger L."/>
            <person name="Gallinger C."/>
            <person name="Pawlowski J."/>
            <person name="Sierra R."/>
            <person name="Euteneuer U."/>
            <person name="Pillet L."/>
            <person name="Moustafa A."/>
            <person name="Platzer M."/>
            <person name="Groth M."/>
            <person name="Szafranski K."/>
            <person name="Schliwa M."/>
        </authorList>
    </citation>
    <scope>NUCLEOTIDE SEQUENCE [LARGE SCALE GENOMIC DNA]</scope>
</reference>